<reference evidence="2" key="1">
    <citation type="journal article" date="2019" name="Int. J. Syst. Evol. Microbiol.">
        <title>The Global Catalogue of Microorganisms (GCM) 10K type strain sequencing project: providing services to taxonomists for standard genome sequencing and annotation.</title>
        <authorList>
            <consortium name="The Broad Institute Genomics Platform"/>
            <consortium name="The Broad Institute Genome Sequencing Center for Infectious Disease"/>
            <person name="Wu L."/>
            <person name="Ma J."/>
        </authorList>
    </citation>
    <scope>NUCLEOTIDE SEQUENCE [LARGE SCALE GENOMIC DNA]</scope>
    <source>
        <strain evidence="2">KCTC 52677</strain>
    </source>
</reference>
<dbReference type="EMBL" id="JBHRSP010000004">
    <property type="protein sequence ID" value="MFC3072104.1"/>
    <property type="molecule type" value="Genomic_DNA"/>
</dbReference>
<protein>
    <recommendedName>
        <fullName evidence="3">Lipoprotein</fullName>
    </recommendedName>
</protein>
<evidence type="ECO:0000313" key="2">
    <source>
        <dbReference type="Proteomes" id="UP001595377"/>
    </source>
</evidence>
<accession>A0ABV7DB30</accession>
<name>A0ABV7DB30_9HYPH</name>
<keyword evidence="2" id="KW-1185">Reference proteome</keyword>
<evidence type="ECO:0008006" key="3">
    <source>
        <dbReference type="Google" id="ProtNLM"/>
    </source>
</evidence>
<sequence>MTTRQEQSQQKSAAVSRPRLRGTLAGLSLLAILAGCNQTDNSANLGVSSDAAATGDQPAAAQQQAAVIQGGCPQVFLRDGTAVYRKYAKGAKDDPEKLLFQATLADTTRRCVLNESQLVVTVMAQGRIVTGPAGTPGTVTMPIRVAATDGTQTLYSQLVQFEATIPADSGTGQFIFSHANIPLPGGSGNFTKLYMGFDEGPYNTK</sequence>
<dbReference type="RefSeq" id="WP_257317419.1">
    <property type="nucleotide sequence ID" value="NZ_JANFDG010000029.1"/>
</dbReference>
<proteinExistence type="predicted"/>
<evidence type="ECO:0000313" key="1">
    <source>
        <dbReference type="EMBL" id="MFC3072104.1"/>
    </source>
</evidence>
<organism evidence="1 2">
    <name type="scientific">Shinella pollutisoli</name>
    <dbReference type="NCBI Taxonomy" id="2250594"/>
    <lineage>
        <taxon>Bacteria</taxon>
        <taxon>Pseudomonadati</taxon>
        <taxon>Pseudomonadota</taxon>
        <taxon>Alphaproteobacteria</taxon>
        <taxon>Hyphomicrobiales</taxon>
        <taxon>Rhizobiaceae</taxon>
        <taxon>Shinella</taxon>
    </lineage>
</organism>
<gene>
    <name evidence="1" type="ORF">ACFOHH_03205</name>
</gene>
<comment type="caution">
    <text evidence="1">The sequence shown here is derived from an EMBL/GenBank/DDBJ whole genome shotgun (WGS) entry which is preliminary data.</text>
</comment>
<dbReference type="Proteomes" id="UP001595377">
    <property type="component" value="Unassembled WGS sequence"/>
</dbReference>